<dbReference type="Proteomes" id="UP000186309">
    <property type="component" value="Chromosome"/>
</dbReference>
<dbReference type="OrthoDB" id="271784at2"/>
<evidence type="ECO:0000313" key="2">
    <source>
        <dbReference type="Proteomes" id="UP000186309"/>
    </source>
</evidence>
<protein>
    <submittedName>
        <fullName evidence="1">Uncharacterized protein</fullName>
    </submittedName>
</protein>
<reference evidence="2" key="1">
    <citation type="submission" date="2016-12" db="EMBL/GenBank/DDBJ databases">
        <title>Comparative genomics of four Isosphaeraceae planctomycetes: a common pool of plasmids and glycoside hydrolase genes.</title>
        <authorList>
            <person name="Ivanova A."/>
        </authorList>
    </citation>
    <scope>NUCLEOTIDE SEQUENCE [LARGE SCALE GENOMIC DNA]</scope>
    <source>
        <strain evidence="2">PX4</strain>
    </source>
</reference>
<proteinExistence type="predicted"/>
<keyword evidence="2" id="KW-1185">Reference proteome</keyword>
<dbReference type="AlphaFoldDB" id="A0A1U7CSQ8"/>
<gene>
    <name evidence="1" type="ORF">BSF38_03507</name>
</gene>
<dbReference type="STRING" id="1387353.BSF38_03507"/>
<accession>A0A1U7CSQ8</accession>
<dbReference type="RefSeq" id="WP_076347727.1">
    <property type="nucleotide sequence ID" value="NZ_CP019082.1"/>
</dbReference>
<organism evidence="1 2">
    <name type="scientific">Paludisphaera borealis</name>
    <dbReference type="NCBI Taxonomy" id="1387353"/>
    <lineage>
        <taxon>Bacteria</taxon>
        <taxon>Pseudomonadati</taxon>
        <taxon>Planctomycetota</taxon>
        <taxon>Planctomycetia</taxon>
        <taxon>Isosphaerales</taxon>
        <taxon>Isosphaeraceae</taxon>
        <taxon>Paludisphaera</taxon>
    </lineage>
</organism>
<name>A0A1U7CSQ8_9BACT</name>
<evidence type="ECO:0000313" key="1">
    <source>
        <dbReference type="EMBL" id="APW61975.1"/>
    </source>
</evidence>
<sequence length="226" mass="24426">MIDADLDLTIDRIVDGGLSPAQLRDALHRLDAEPDGWKRCALAFLEAQTWGDVLREPSRPQTSLKIGPAPTARSKRVRTTLAAAAALVAFGMGWLTGGRDERPIVPAPTLVAHDEPVETVAKADEPEAARPDPPPAIREVARLRFATGSADAPTADVPILAGPGLDSQWLMNQPMPVSDRERAALERQGYALDQERELVAMPLADGRQVVVPVDQVRLRYVGSEPL</sequence>
<dbReference type="KEGG" id="pbor:BSF38_03507"/>
<dbReference type="EMBL" id="CP019082">
    <property type="protein sequence ID" value="APW61975.1"/>
    <property type="molecule type" value="Genomic_DNA"/>
</dbReference>